<dbReference type="GO" id="GO:0052381">
    <property type="term" value="F:tRNA dimethylallyltransferase activity"/>
    <property type="evidence" value="ECO:0007669"/>
    <property type="project" value="UniProtKB-UniRule"/>
</dbReference>
<evidence type="ECO:0000313" key="17">
    <source>
        <dbReference type="Proteomes" id="UP000324176"/>
    </source>
</evidence>
<dbReference type="PANTHER" id="PTHR11088">
    <property type="entry name" value="TRNA DIMETHYLALLYLTRANSFERASE"/>
    <property type="match status" value="1"/>
</dbReference>
<sequence length="320" mass="36431">MLSKHNIVELPPAILMMGPTASGKSNVAMEIAQYFPVEIISVDSAQVYRKMNIGSAKPDQYDLAAVPHHLIDLINPDEHYSAAQFCKDALTKMDEITARGKIPLLVGGTMLYFKALKEGLSTLPSANESIRKEIEITAAKKGWPEMHHRLKQFDPISAERIKPHDSQRIQRALEVYYLTDRPMSDILSQQQSTPLPYHLISMALLPADRKILHERILIRFEKMIAMGLIDEVRTIRDQFCVNAETPSMRCVGYRQVYMYLDNLISRTTMMDMGIAATRQLAKRQLTWLRAMTGLQEFDCLAENLPRQVIAYLQTRDLAIN</sequence>
<reference evidence="14 16" key="2">
    <citation type="journal article" date="2016" name="Genome Announc.">
        <title>Genome Sequence of Nitrosomonas communis Strain Nm2, a Mesophilic Ammonia-Oxidizing Bacterium Isolated from Mediterranean Soil.</title>
        <authorList>
            <person name="Kozlowski J.A."/>
            <person name="Kits K.D."/>
            <person name="Stein L.Y."/>
        </authorList>
    </citation>
    <scope>NUCLEOTIDE SEQUENCE [LARGE SCALE GENOMIC DNA]</scope>
    <source>
        <strain evidence="14 16">Nm2</strain>
    </source>
</reference>
<evidence type="ECO:0000256" key="1">
    <source>
        <dbReference type="ARBA" id="ARBA00001946"/>
    </source>
</evidence>
<keyword evidence="6 10" id="KW-0547">Nucleotide-binding</keyword>
<evidence type="ECO:0000256" key="13">
    <source>
        <dbReference type="RuleBase" id="RU003785"/>
    </source>
</evidence>
<evidence type="ECO:0000256" key="8">
    <source>
        <dbReference type="ARBA" id="ARBA00022842"/>
    </source>
</evidence>
<accession>A0A0F7KDV3</accession>
<evidence type="ECO:0000313" key="15">
    <source>
        <dbReference type="EMBL" id="TYP93197.1"/>
    </source>
</evidence>
<dbReference type="AlphaFoldDB" id="A0A0F7KDV3"/>
<dbReference type="EC" id="2.5.1.75" evidence="10"/>
<comment type="subunit">
    <text evidence="10">Monomer.</text>
</comment>
<dbReference type="FunFam" id="1.10.20.140:FF:000001">
    <property type="entry name" value="tRNA dimethylallyltransferase"/>
    <property type="match status" value="1"/>
</dbReference>
<evidence type="ECO:0000256" key="9">
    <source>
        <dbReference type="ARBA" id="ARBA00049563"/>
    </source>
</evidence>
<feature type="binding site" evidence="10">
    <location>
        <begin position="18"/>
        <end position="25"/>
    </location>
    <ligand>
        <name>ATP</name>
        <dbReference type="ChEBI" id="CHEBI:30616"/>
    </ligand>
</feature>
<evidence type="ECO:0000256" key="5">
    <source>
        <dbReference type="ARBA" id="ARBA00022694"/>
    </source>
</evidence>
<dbReference type="Proteomes" id="UP000324176">
    <property type="component" value="Unassembled WGS sequence"/>
</dbReference>
<evidence type="ECO:0000256" key="3">
    <source>
        <dbReference type="ARBA" id="ARBA00005842"/>
    </source>
</evidence>
<dbReference type="RefSeq" id="WP_046849072.1">
    <property type="nucleotide sequence ID" value="NZ_CBDIPD010000112.1"/>
</dbReference>
<comment type="caution">
    <text evidence="10">Lacks conserved residue(s) required for the propagation of feature annotation.</text>
</comment>
<dbReference type="Gene3D" id="3.40.50.300">
    <property type="entry name" value="P-loop containing nucleotide triphosphate hydrolases"/>
    <property type="match status" value="1"/>
</dbReference>
<dbReference type="PATRIC" id="fig|44574.3.peg.682"/>
<dbReference type="SUPFAM" id="SSF52540">
    <property type="entry name" value="P-loop containing nucleoside triphosphate hydrolases"/>
    <property type="match status" value="2"/>
</dbReference>
<keyword evidence="8 10" id="KW-0460">Magnesium</keyword>
<evidence type="ECO:0000256" key="2">
    <source>
        <dbReference type="ARBA" id="ARBA00003213"/>
    </source>
</evidence>
<dbReference type="EMBL" id="CP011451">
    <property type="protein sequence ID" value="AKH36977.1"/>
    <property type="molecule type" value="Genomic_DNA"/>
</dbReference>
<dbReference type="EMBL" id="VNHT01000003">
    <property type="protein sequence ID" value="TYP93197.1"/>
    <property type="molecule type" value="Genomic_DNA"/>
</dbReference>
<dbReference type="GO" id="GO:0005524">
    <property type="term" value="F:ATP binding"/>
    <property type="evidence" value="ECO:0007669"/>
    <property type="project" value="UniProtKB-UniRule"/>
</dbReference>
<proteinExistence type="inferred from homology"/>
<evidence type="ECO:0000256" key="4">
    <source>
        <dbReference type="ARBA" id="ARBA00022679"/>
    </source>
</evidence>
<evidence type="ECO:0000313" key="14">
    <source>
        <dbReference type="EMBL" id="AKH36977.1"/>
    </source>
</evidence>
<name>A0A0F7KDV3_9PROT</name>
<feature type="site" description="Interaction with substrate tRNA" evidence="10">
    <location>
        <position position="131"/>
    </location>
</feature>
<dbReference type="Gene3D" id="1.10.20.140">
    <property type="match status" value="1"/>
</dbReference>
<dbReference type="PANTHER" id="PTHR11088:SF60">
    <property type="entry name" value="TRNA DIMETHYLALLYLTRANSFERASE"/>
    <property type="match status" value="1"/>
</dbReference>
<evidence type="ECO:0000256" key="10">
    <source>
        <dbReference type="HAMAP-Rule" id="MF_00185"/>
    </source>
</evidence>
<keyword evidence="7 10" id="KW-0067">ATP-binding</keyword>
<comment type="catalytic activity">
    <reaction evidence="9 10 11">
        <text>adenosine(37) in tRNA + dimethylallyl diphosphate = N(6)-dimethylallyladenosine(37) in tRNA + diphosphate</text>
        <dbReference type="Rhea" id="RHEA:26482"/>
        <dbReference type="Rhea" id="RHEA-COMP:10162"/>
        <dbReference type="Rhea" id="RHEA-COMP:10375"/>
        <dbReference type="ChEBI" id="CHEBI:33019"/>
        <dbReference type="ChEBI" id="CHEBI:57623"/>
        <dbReference type="ChEBI" id="CHEBI:74411"/>
        <dbReference type="ChEBI" id="CHEBI:74415"/>
        <dbReference type="EC" id="2.5.1.75"/>
    </reaction>
</comment>
<feature type="region of interest" description="Interaction with substrate tRNA" evidence="10">
    <location>
        <begin position="249"/>
        <end position="254"/>
    </location>
</feature>
<feature type="binding site" evidence="10">
    <location>
        <begin position="20"/>
        <end position="25"/>
    </location>
    <ligand>
        <name>substrate</name>
    </ligand>
</feature>
<keyword evidence="4 10" id="KW-0808">Transferase</keyword>
<protein>
    <recommendedName>
        <fullName evidence="10">tRNA dimethylallyltransferase</fullName>
        <ecNumber evidence="10">2.5.1.75</ecNumber>
    </recommendedName>
    <alternativeName>
        <fullName evidence="10">Dimethylallyl diphosphate:tRNA dimethylallyltransferase</fullName>
        <shortName evidence="10">DMAPP:tRNA dimethylallyltransferase</shortName>
        <shortName evidence="10">DMATase</shortName>
    </alternativeName>
    <alternativeName>
        <fullName evidence="10">Isopentenyl-diphosphate:tRNA isopentenyltransferase</fullName>
        <shortName evidence="10">IPP transferase</shortName>
        <shortName evidence="10">IPPT</shortName>
        <shortName evidence="10">IPTase</shortName>
    </alternativeName>
</protein>
<dbReference type="Pfam" id="PF01715">
    <property type="entry name" value="IPPT"/>
    <property type="match status" value="1"/>
</dbReference>
<feature type="site" description="Interaction with substrate tRNA" evidence="10">
    <location>
        <position position="109"/>
    </location>
</feature>
<reference evidence="15 17" key="3">
    <citation type="submission" date="2019-07" db="EMBL/GenBank/DDBJ databases">
        <title>Active sludge and wastewater microbial communities from Klosterneuburg, Austria.</title>
        <authorList>
            <person name="Wagner M."/>
        </authorList>
    </citation>
    <scope>NUCLEOTIDE SEQUENCE [LARGE SCALE GENOMIC DNA]</scope>
    <source>
        <strain evidence="15 17">Nm2</strain>
    </source>
</reference>
<dbReference type="Proteomes" id="UP000034156">
    <property type="component" value="Chromosome"/>
</dbReference>
<gene>
    <name evidence="10" type="primary">miaA</name>
    <name evidence="14" type="ORF">AAW31_02845</name>
    <name evidence="15" type="ORF">BCL69_10036</name>
</gene>
<evidence type="ECO:0000256" key="6">
    <source>
        <dbReference type="ARBA" id="ARBA00022741"/>
    </source>
</evidence>
<comment type="cofactor">
    <cofactor evidence="1 10">
        <name>Mg(2+)</name>
        <dbReference type="ChEBI" id="CHEBI:18420"/>
    </cofactor>
</comment>
<feature type="region of interest" description="Interaction with substrate tRNA" evidence="10">
    <location>
        <begin position="43"/>
        <end position="46"/>
    </location>
</feature>
<evidence type="ECO:0000256" key="12">
    <source>
        <dbReference type="RuleBase" id="RU003784"/>
    </source>
</evidence>
<dbReference type="KEGG" id="nco:AAW31_02845"/>
<evidence type="ECO:0000256" key="7">
    <source>
        <dbReference type="ARBA" id="ARBA00022840"/>
    </source>
</evidence>
<dbReference type="OrthoDB" id="9776390at2"/>
<dbReference type="InterPro" id="IPR027417">
    <property type="entry name" value="P-loop_NTPase"/>
</dbReference>
<keyword evidence="5 10" id="KW-0819">tRNA processing</keyword>
<dbReference type="GO" id="GO:0006400">
    <property type="term" value="P:tRNA modification"/>
    <property type="evidence" value="ECO:0007669"/>
    <property type="project" value="TreeGrafter"/>
</dbReference>
<evidence type="ECO:0000313" key="16">
    <source>
        <dbReference type="Proteomes" id="UP000034156"/>
    </source>
</evidence>
<evidence type="ECO:0000256" key="11">
    <source>
        <dbReference type="RuleBase" id="RU003783"/>
    </source>
</evidence>
<organism evidence="14 16">
    <name type="scientific">Nitrosomonas communis</name>
    <dbReference type="NCBI Taxonomy" id="44574"/>
    <lineage>
        <taxon>Bacteria</taxon>
        <taxon>Pseudomonadati</taxon>
        <taxon>Pseudomonadota</taxon>
        <taxon>Betaproteobacteria</taxon>
        <taxon>Nitrosomonadales</taxon>
        <taxon>Nitrosomonadaceae</taxon>
        <taxon>Nitrosomonas</taxon>
    </lineage>
</organism>
<dbReference type="InterPro" id="IPR018022">
    <property type="entry name" value="IPT"/>
</dbReference>
<feature type="region of interest" description="Interaction with substrate tRNA" evidence="10">
    <location>
        <begin position="167"/>
        <end position="171"/>
    </location>
</feature>
<keyword evidence="16" id="KW-1185">Reference proteome</keyword>
<comment type="function">
    <text evidence="2 10 12">Catalyzes the transfer of a dimethylallyl group onto the adenine at position 37 in tRNAs that read codons beginning with uridine, leading to the formation of N6-(dimethylallyl)adenosine (i(6)A).</text>
</comment>
<dbReference type="HAMAP" id="MF_00185">
    <property type="entry name" value="IPP_trans"/>
    <property type="match status" value="1"/>
</dbReference>
<comment type="similarity">
    <text evidence="3 10 13">Belongs to the IPP transferase family.</text>
</comment>
<dbReference type="InterPro" id="IPR039657">
    <property type="entry name" value="Dimethylallyltransferase"/>
</dbReference>
<dbReference type="NCBIfam" id="TIGR00174">
    <property type="entry name" value="miaA"/>
    <property type="match status" value="1"/>
</dbReference>
<reference evidence="16" key="1">
    <citation type="submission" date="2015-05" db="EMBL/GenBank/DDBJ databases">
        <title>Draft genome of Nitrosomonas communis strain Nm2.</title>
        <authorList>
            <person name="Kozlowski J.A."/>
            <person name="Kits K.D."/>
            <person name="Stein L.Y."/>
        </authorList>
    </citation>
    <scope>NUCLEOTIDE SEQUENCE [LARGE SCALE GENOMIC DNA]</scope>
    <source>
        <strain evidence="16">Nm2</strain>
    </source>
</reference>